<feature type="transmembrane region" description="Helical" evidence="5">
    <location>
        <begin position="161"/>
        <end position="182"/>
    </location>
</feature>
<dbReference type="GO" id="GO:0046583">
    <property type="term" value="F:monoatomic cation efflux transmembrane transporter activity"/>
    <property type="evidence" value="ECO:0007669"/>
    <property type="project" value="TreeGrafter"/>
</dbReference>
<evidence type="ECO:0000256" key="2">
    <source>
        <dbReference type="ARBA" id="ARBA00022692"/>
    </source>
</evidence>
<evidence type="ECO:0000256" key="3">
    <source>
        <dbReference type="ARBA" id="ARBA00022989"/>
    </source>
</evidence>
<comment type="caution">
    <text evidence="6">The sequence shown here is derived from an EMBL/GenBank/DDBJ whole genome shotgun (WGS) entry which is preliminary data.</text>
</comment>
<dbReference type="PANTHER" id="PTHR37955">
    <property type="entry name" value="TELLURITE RESISTANCE PROTEIN TEHA"/>
    <property type="match status" value="1"/>
</dbReference>
<evidence type="ECO:0000256" key="4">
    <source>
        <dbReference type="ARBA" id="ARBA00023136"/>
    </source>
</evidence>
<name>A0AA41W5S3_9GAMM</name>
<feature type="transmembrane region" description="Helical" evidence="5">
    <location>
        <begin position="288"/>
        <end position="307"/>
    </location>
</feature>
<reference evidence="6 7" key="1">
    <citation type="journal article" date="2013" name="Antonie Van Leeuwenhoek">
        <title>Echinimonas agarilytica gen. nov., sp. nov., a new gammaproteobacterium isolated from the sea urchin Strongylocentrotus intermedius.</title>
        <authorList>
            <person name="Nedashkovskaya O.I."/>
            <person name="Stenkova A.M."/>
            <person name="Zhukova N.V."/>
            <person name="Van Trappen S."/>
            <person name="Lee J.S."/>
            <person name="Kim S.B."/>
        </authorList>
    </citation>
    <scope>NUCLEOTIDE SEQUENCE [LARGE SCALE GENOMIC DNA]</scope>
    <source>
        <strain evidence="6 7">KMM 6351</strain>
    </source>
</reference>
<dbReference type="Proteomes" id="UP001165393">
    <property type="component" value="Unassembled WGS sequence"/>
</dbReference>
<evidence type="ECO:0000256" key="5">
    <source>
        <dbReference type="SAM" id="Phobius"/>
    </source>
</evidence>
<comment type="subcellular location">
    <subcellularLocation>
        <location evidence="1">Membrane</location>
        <topology evidence="1">Multi-pass membrane protein</topology>
    </subcellularLocation>
</comment>
<evidence type="ECO:0000313" key="6">
    <source>
        <dbReference type="EMBL" id="MCM2679392.1"/>
    </source>
</evidence>
<dbReference type="CDD" id="cd09325">
    <property type="entry name" value="TDT_C4-dicarb_trans"/>
    <property type="match status" value="1"/>
</dbReference>
<dbReference type="InterPro" id="IPR038665">
    <property type="entry name" value="Voltage-dep_anion_channel_sf"/>
</dbReference>
<evidence type="ECO:0000256" key="1">
    <source>
        <dbReference type="ARBA" id="ARBA00004141"/>
    </source>
</evidence>
<dbReference type="Pfam" id="PF03595">
    <property type="entry name" value="SLAC1"/>
    <property type="match status" value="1"/>
</dbReference>
<evidence type="ECO:0000313" key="7">
    <source>
        <dbReference type="Proteomes" id="UP001165393"/>
    </source>
</evidence>
<feature type="transmembrane region" description="Helical" evidence="5">
    <location>
        <begin position="103"/>
        <end position="121"/>
    </location>
</feature>
<feature type="transmembrane region" description="Helical" evidence="5">
    <location>
        <begin position="218"/>
        <end position="238"/>
    </location>
</feature>
<feature type="transmembrane region" description="Helical" evidence="5">
    <location>
        <begin position="194"/>
        <end position="212"/>
    </location>
</feature>
<organism evidence="6 7">
    <name type="scientific">Echinimonas agarilytica</name>
    <dbReference type="NCBI Taxonomy" id="1215918"/>
    <lineage>
        <taxon>Bacteria</taxon>
        <taxon>Pseudomonadati</taxon>
        <taxon>Pseudomonadota</taxon>
        <taxon>Gammaproteobacteria</taxon>
        <taxon>Alteromonadales</taxon>
        <taxon>Echinimonadaceae</taxon>
        <taxon>Echinimonas</taxon>
    </lineage>
</organism>
<keyword evidence="4 5" id="KW-0472">Membrane</keyword>
<dbReference type="EMBL" id="JAMQGP010000002">
    <property type="protein sequence ID" value="MCM2679392.1"/>
    <property type="molecule type" value="Genomic_DNA"/>
</dbReference>
<dbReference type="AlphaFoldDB" id="A0AA41W5S3"/>
<feature type="transmembrane region" description="Helical" evidence="5">
    <location>
        <begin position="73"/>
        <end position="97"/>
    </location>
</feature>
<dbReference type="Gene3D" id="1.50.10.150">
    <property type="entry name" value="Voltage-dependent anion channel"/>
    <property type="match status" value="1"/>
</dbReference>
<dbReference type="PANTHER" id="PTHR37955:SF1">
    <property type="entry name" value="DEP DOMAIN-CONTAINING PROTEIN"/>
    <property type="match status" value="1"/>
</dbReference>
<feature type="transmembrane region" description="Helical" evidence="5">
    <location>
        <begin position="133"/>
        <end position="155"/>
    </location>
</feature>
<protein>
    <submittedName>
        <fullName evidence="6">TDT family transporter</fullName>
    </submittedName>
</protein>
<gene>
    <name evidence="6" type="ORF">NAF29_06875</name>
</gene>
<feature type="transmembrane region" description="Helical" evidence="5">
    <location>
        <begin position="250"/>
        <end position="268"/>
    </location>
</feature>
<keyword evidence="2 5" id="KW-0812">Transmembrane</keyword>
<dbReference type="RefSeq" id="WP_251260738.1">
    <property type="nucleotide sequence ID" value="NZ_JAMQGP010000002.1"/>
</dbReference>
<feature type="transmembrane region" description="Helical" evidence="5">
    <location>
        <begin position="38"/>
        <end position="61"/>
    </location>
</feature>
<proteinExistence type="predicted"/>
<dbReference type="InterPro" id="IPR004695">
    <property type="entry name" value="SLAC1/Mae1/Ssu1/TehA"/>
</dbReference>
<accession>A0AA41W5S3</accession>
<dbReference type="GO" id="GO:0005886">
    <property type="term" value="C:plasma membrane"/>
    <property type="evidence" value="ECO:0007669"/>
    <property type="project" value="TreeGrafter"/>
</dbReference>
<dbReference type="InterPro" id="IPR052951">
    <property type="entry name" value="Tellurite_res_ion_channel"/>
</dbReference>
<sequence>MTRINRHIHAVPTPMGGLALATASLSSAWSMLLPSHSMILKSVLCGIAGAALLLLWSKLLFAPHVRQEELQHHIVGSVMPTICMATMVVAAALLPLSSALAKVLWLSSIVIHVALALRFFYHQIHGFKLSQVMPSWFIPPVGIVVATVTAPGMGFDLLAKALFWLGLASYWFLLPVVAYRLLFAARPLPNTLPTIAVLGAPASLCLAGYLALFQSPNIALVCVLAGLAVMMTALIYLAMFKLLRLEFSPAYSAFTFPMVIGASALLLLEQRYGTALPVALSDMVYVLARIELALASSMVGYVVIRYLRHYAQILNQKTLKVSAGEQSL</sequence>
<keyword evidence="3 5" id="KW-1133">Transmembrane helix</keyword>
<keyword evidence="7" id="KW-1185">Reference proteome</keyword>